<dbReference type="Gene3D" id="3.40.50.300">
    <property type="entry name" value="P-loop containing nucleotide triphosphate hydrolases"/>
    <property type="match status" value="1"/>
</dbReference>
<feature type="compositionally biased region" description="Acidic residues" evidence="3">
    <location>
        <begin position="548"/>
        <end position="564"/>
    </location>
</feature>
<dbReference type="InterPro" id="IPR050445">
    <property type="entry name" value="Bact_polysacc_biosynth/exp"/>
</dbReference>
<proteinExistence type="predicted"/>
<feature type="transmembrane region" description="Helical" evidence="4">
    <location>
        <begin position="234"/>
        <end position="253"/>
    </location>
</feature>
<dbReference type="PANTHER" id="PTHR32309">
    <property type="entry name" value="TYROSINE-PROTEIN KINASE"/>
    <property type="match status" value="1"/>
</dbReference>
<feature type="transmembrane region" description="Helical" evidence="4">
    <location>
        <begin position="12"/>
        <end position="32"/>
    </location>
</feature>
<dbReference type="GO" id="GO:0004713">
    <property type="term" value="F:protein tyrosine kinase activity"/>
    <property type="evidence" value="ECO:0007669"/>
    <property type="project" value="TreeGrafter"/>
</dbReference>
<evidence type="ECO:0000313" key="7">
    <source>
        <dbReference type="Proteomes" id="UP000321723"/>
    </source>
</evidence>
<evidence type="ECO:0000256" key="2">
    <source>
        <dbReference type="ARBA" id="ARBA00022840"/>
    </source>
</evidence>
<keyword evidence="7" id="KW-1185">Reference proteome</keyword>
<dbReference type="EMBL" id="JACHDN010000001">
    <property type="protein sequence ID" value="MBB5472004.1"/>
    <property type="molecule type" value="Genomic_DNA"/>
</dbReference>
<reference evidence="6 8" key="2">
    <citation type="submission" date="2020-08" db="EMBL/GenBank/DDBJ databases">
        <title>Sequencing the genomes of 1000 actinobacteria strains.</title>
        <authorList>
            <person name="Klenk H.-P."/>
        </authorList>
    </citation>
    <scope>NUCLEOTIDE SEQUENCE [LARGE SCALE GENOMIC DNA]</scope>
    <source>
        <strain evidence="6 8">DSM 9581</strain>
    </source>
</reference>
<organism evidence="5 7">
    <name type="scientific">Cellulomonas hominis</name>
    <dbReference type="NCBI Taxonomy" id="156981"/>
    <lineage>
        <taxon>Bacteria</taxon>
        <taxon>Bacillati</taxon>
        <taxon>Actinomycetota</taxon>
        <taxon>Actinomycetes</taxon>
        <taxon>Micrococcales</taxon>
        <taxon>Cellulomonadaceae</taxon>
        <taxon>Cellulomonas</taxon>
    </lineage>
</organism>
<dbReference type="AlphaFoldDB" id="A0A511FDD1"/>
<name>A0A511FDD1_9CELL</name>
<evidence type="ECO:0000256" key="1">
    <source>
        <dbReference type="ARBA" id="ARBA00022741"/>
    </source>
</evidence>
<keyword evidence="4" id="KW-0812">Transmembrane</keyword>
<dbReference type="EMBL" id="BJVQ01000034">
    <property type="protein sequence ID" value="GEL47269.1"/>
    <property type="molecule type" value="Genomic_DNA"/>
</dbReference>
<reference evidence="5 7" key="1">
    <citation type="submission" date="2019-07" db="EMBL/GenBank/DDBJ databases">
        <title>Whole genome shotgun sequence of Cellulomonas hominis NBRC 16055.</title>
        <authorList>
            <person name="Hosoyama A."/>
            <person name="Uohara A."/>
            <person name="Ohji S."/>
            <person name="Ichikawa N."/>
        </authorList>
    </citation>
    <scope>NUCLEOTIDE SEQUENCE [LARGE SCALE GENOMIC DNA]</scope>
    <source>
        <strain evidence="5 7">NBRC 16055</strain>
    </source>
</reference>
<evidence type="ECO:0000313" key="8">
    <source>
        <dbReference type="Proteomes" id="UP000564629"/>
    </source>
</evidence>
<dbReference type="InterPro" id="IPR005702">
    <property type="entry name" value="Wzc-like_C"/>
</dbReference>
<protein>
    <submittedName>
        <fullName evidence="6">Mrp family chromosome partitioning ATPase</fullName>
    </submittedName>
</protein>
<evidence type="ECO:0000256" key="3">
    <source>
        <dbReference type="SAM" id="MobiDB-lite"/>
    </source>
</evidence>
<keyword evidence="4" id="KW-1133">Transmembrane helix</keyword>
<accession>A0A511FDD1</accession>
<keyword evidence="1" id="KW-0547">Nucleotide-binding</keyword>
<evidence type="ECO:0000313" key="6">
    <source>
        <dbReference type="EMBL" id="MBB5472004.1"/>
    </source>
</evidence>
<dbReference type="SUPFAM" id="SSF52540">
    <property type="entry name" value="P-loop containing nucleoside triphosphate hydrolases"/>
    <property type="match status" value="1"/>
</dbReference>
<evidence type="ECO:0000313" key="5">
    <source>
        <dbReference type="EMBL" id="GEL47269.1"/>
    </source>
</evidence>
<feature type="region of interest" description="Disordered" evidence="3">
    <location>
        <begin position="516"/>
        <end position="581"/>
    </location>
</feature>
<dbReference type="Proteomes" id="UP000564629">
    <property type="component" value="Unassembled WGS sequence"/>
</dbReference>
<dbReference type="Proteomes" id="UP000321723">
    <property type="component" value="Unassembled WGS sequence"/>
</dbReference>
<gene>
    <name evidence="5" type="ORF">CHO01_23850</name>
    <name evidence="6" type="ORF">HNR08_000740</name>
</gene>
<evidence type="ECO:0000256" key="4">
    <source>
        <dbReference type="SAM" id="Phobius"/>
    </source>
</evidence>
<dbReference type="OrthoDB" id="9812433at2"/>
<dbReference type="CDD" id="cd05387">
    <property type="entry name" value="BY-kinase"/>
    <property type="match status" value="1"/>
</dbReference>
<comment type="caution">
    <text evidence="5">The sequence shown here is derived from an EMBL/GenBank/DDBJ whole genome shotgun (WGS) entry which is preliminary data.</text>
</comment>
<feature type="compositionally biased region" description="Low complexity" evidence="3">
    <location>
        <begin position="522"/>
        <end position="547"/>
    </location>
</feature>
<keyword evidence="4" id="KW-0472">Membrane</keyword>
<keyword evidence="2" id="KW-0067">ATP-binding</keyword>
<dbReference type="GO" id="GO:0005886">
    <property type="term" value="C:plasma membrane"/>
    <property type="evidence" value="ECO:0007669"/>
    <property type="project" value="TreeGrafter"/>
</dbReference>
<dbReference type="RefSeq" id="WP_146838232.1">
    <property type="nucleotide sequence ID" value="NZ_BJVQ01000034.1"/>
</dbReference>
<dbReference type="InterPro" id="IPR027417">
    <property type="entry name" value="P-loop_NTPase"/>
</dbReference>
<dbReference type="PANTHER" id="PTHR32309:SF31">
    <property type="entry name" value="CAPSULAR EXOPOLYSACCHARIDE FAMILY"/>
    <property type="match status" value="1"/>
</dbReference>
<sequence>MTLQDMFRTIWFGKWLVLASVVAALGGAWLYVDRQEPEYASEATVQIVDAETLGTAGVRLESDPALVTGDAVATAAATDLGDPGLADDLAARTDAGYDMDSPNNVVITQTGLDPDGVVDGANAVAAAYVAALQAQFDEAVTGMQQRLAELATSIDQQQQAITAARRAAAAAAAAAGPNAQVDPVEGLLEAQYATTMDQYQTLSAQLTQAQLLASPAVILRNAVHGTLISIPPSLVYAVAGLAGLLVGIGLAVVRRGLDTKVRTTGAARRSAGAPVLARLSGTTPALRSYEAEGTLPVARREATAYTRSVRELRTALQAAVQNDSGTAVIVVTAADVETPRSFVAANLAASWALSGRSVVVLSGDLRQPRLNALLPAVADEPVPAGRGGARPRTAVVPTAIPHLSVHPALHTELDPADYLASDEVRALVEQLRRTADVVIIDAPPMLVAADATILGSYADGVLLAVTIGHTPVAAVEESADRLRAANAALLGLSLDGAAERRHVAYEATYAYAGETTDEAESAAHGDAAADQPGAPAAEEPAAGTATDAEADGTTDAGTDADTDTDAAPSRKGRAPVAVETP</sequence>